<keyword evidence="3" id="KW-0694">RNA-binding</keyword>
<dbReference type="InterPro" id="IPR000597">
    <property type="entry name" value="Ribosomal_uL3"/>
</dbReference>
<dbReference type="GO" id="GO:0019843">
    <property type="term" value="F:rRNA binding"/>
    <property type="evidence" value="ECO:0007669"/>
    <property type="project" value="UniProtKB-KW"/>
</dbReference>
<dbReference type="Gene3D" id="2.40.30.10">
    <property type="entry name" value="Translation factors"/>
    <property type="match status" value="1"/>
</dbReference>
<dbReference type="Pfam" id="PF00297">
    <property type="entry name" value="Ribosomal_L3"/>
    <property type="match status" value="1"/>
</dbReference>
<dbReference type="FunFam" id="3.30.160.810:FF:000001">
    <property type="entry name" value="50S ribosomal protein L3"/>
    <property type="match status" value="1"/>
</dbReference>
<dbReference type="InterPro" id="IPR009000">
    <property type="entry name" value="Transl_B-barrel_sf"/>
</dbReference>
<organism evidence="6">
    <name type="scientific">marine sediment metagenome</name>
    <dbReference type="NCBI Taxonomy" id="412755"/>
    <lineage>
        <taxon>unclassified sequences</taxon>
        <taxon>metagenomes</taxon>
        <taxon>ecological metagenomes</taxon>
    </lineage>
</organism>
<proteinExistence type="inferred from homology"/>
<keyword evidence="5" id="KW-0687">Ribonucleoprotein</keyword>
<gene>
    <name evidence="6" type="ORF">S01H1_59633</name>
</gene>
<dbReference type="EMBL" id="BARS01039014">
    <property type="protein sequence ID" value="GAG14879.1"/>
    <property type="molecule type" value="Genomic_DNA"/>
</dbReference>
<evidence type="ECO:0008006" key="7">
    <source>
        <dbReference type="Google" id="ProtNLM"/>
    </source>
</evidence>
<keyword evidence="4" id="KW-0689">Ribosomal protein</keyword>
<protein>
    <recommendedName>
        <fullName evidence="7">50S ribosomal protein L3</fullName>
    </recommendedName>
</protein>
<comment type="caution">
    <text evidence="6">The sequence shown here is derived from an EMBL/GenBank/DDBJ whole genome shotgun (WGS) entry which is preliminary data.</text>
</comment>
<dbReference type="PANTHER" id="PTHR11229">
    <property type="entry name" value="50S RIBOSOMAL PROTEIN L3"/>
    <property type="match status" value="1"/>
</dbReference>
<dbReference type="GO" id="GO:0003735">
    <property type="term" value="F:structural constituent of ribosome"/>
    <property type="evidence" value="ECO:0007669"/>
    <property type="project" value="InterPro"/>
</dbReference>
<dbReference type="PANTHER" id="PTHR11229:SF16">
    <property type="entry name" value="LARGE RIBOSOMAL SUBUNIT PROTEIN UL3C"/>
    <property type="match status" value="1"/>
</dbReference>
<evidence type="ECO:0000313" key="6">
    <source>
        <dbReference type="EMBL" id="GAG14879.1"/>
    </source>
</evidence>
<evidence type="ECO:0000256" key="5">
    <source>
        <dbReference type="ARBA" id="ARBA00023274"/>
    </source>
</evidence>
<evidence type="ECO:0000256" key="1">
    <source>
        <dbReference type="ARBA" id="ARBA00006540"/>
    </source>
</evidence>
<dbReference type="HAMAP" id="MF_01325_B">
    <property type="entry name" value="Ribosomal_uL3_B"/>
    <property type="match status" value="1"/>
</dbReference>
<name>X0V9Q9_9ZZZZ</name>
<dbReference type="NCBIfam" id="TIGR03625">
    <property type="entry name" value="L3_bact"/>
    <property type="match status" value="1"/>
</dbReference>
<dbReference type="InterPro" id="IPR019927">
    <property type="entry name" value="Ribosomal_uL3_bac/org-type"/>
</dbReference>
<feature type="non-terminal residue" evidence="6">
    <location>
        <position position="1"/>
    </location>
</feature>
<dbReference type="AlphaFoldDB" id="X0V9Q9"/>
<evidence type="ECO:0000256" key="3">
    <source>
        <dbReference type="ARBA" id="ARBA00022884"/>
    </source>
</evidence>
<accession>X0V9Q9</accession>
<sequence length="200" mass="21710">RKIGMTQLFVEDHAVGATVVEAQPCTVVQIKTVESDGYNALQLGHGDLKESRATKPLLGHYRKADIAPRRRLFEVRIDNPEEYNVGDVIGVDIFSEGEKIDVAGISKGLGFQGVVKRWDFAGGPKSHGSHFHRRPGSVGMCVKPGRVMKGKKLPGHMGARRVTVKGLQVLRVDSERNLLVLKGGTPGARGTILELGKRNG</sequence>
<dbReference type="GO" id="GO:0022625">
    <property type="term" value="C:cytosolic large ribosomal subunit"/>
    <property type="evidence" value="ECO:0007669"/>
    <property type="project" value="TreeGrafter"/>
</dbReference>
<dbReference type="GO" id="GO:0006412">
    <property type="term" value="P:translation"/>
    <property type="evidence" value="ECO:0007669"/>
    <property type="project" value="InterPro"/>
</dbReference>
<evidence type="ECO:0000256" key="4">
    <source>
        <dbReference type="ARBA" id="ARBA00022980"/>
    </source>
</evidence>
<comment type="similarity">
    <text evidence="1">Belongs to the universal ribosomal protein uL3 family.</text>
</comment>
<dbReference type="FunFam" id="2.40.30.10:FF:000004">
    <property type="entry name" value="50S ribosomal protein L3"/>
    <property type="match status" value="1"/>
</dbReference>
<evidence type="ECO:0000256" key="2">
    <source>
        <dbReference type="ARBA" id="ARBA00022730"/>
    </source>
</evidence>
<reference evidence="6" key="1">
    <citation type="journal article" date="2014" name="Front. Microbiol.">
        <title>High frequency of phylogenetically diverse reductive dehalogenase-homologous genes in deep subseafloor sedimentary metagenomes.</title>
        <authorList>
            <person name="Kawai M."/>
            <person name="Futagami T."/>
            <person name="Toyoda A."/>
            <person name="Takaki Y."/>
            <person name="Nishi S."/>
            <person name="Hori S."/>
            <person name="Arai W."/>
            <person name="Tsubouchi T."/>
            <person name="Morono Y."/>
            <person name="Uchiyama I."/>
            <person name="Ito T."/>
            <person name="Fujiyama A."/>
            <person name="Inagaki F."/>
            <person name="Takami H."/>
        </authorList>
    </citation>
    <scope>NUCLEOTIDE SEQUENCE</scope>
    <source>
        <strain evidence="6">Expedition CK06-06</strain>
    </source>
</reference>
<dbReference type="SUPFAM" id="SSF50447">
    <property type="entry name" value="Translation proteins"/>
    <property type="match status" value="1"/>
</dbReference>
<dbReference type="Gene3D" id="3.30.160.810">
    <property type="match status" value="1"/>
</dbReference>
<keyword evidence="2" id="KW-0699">rRNA-binding</keyword>